<evidence type="ECO:0000259" key="16">
    <source>
        <dbReference type="SMART" id="SM00727"/>
    </source>
</evidence>
<accession>A0A8X8A2Z1</accession>
<dbReference type="AlphaFoldDB" id="A0A8X8A2Z1"/>
<keyword evidence="7" id="KW-0653">Protein transport</keyword>
<dbReference type="FunFam" id="1.10.260.100:FF:000008">
    <property type="entry name" value="Protein TIC 40, chloroplastic"/>
    <property type="match status" value="1"/>
</dbReference>
<keyword evidence="18" id="KW-1185">Reference proteome</keyword>
<dbReference type="GO" id="GO:0009706">
    <property type="term" value="C:chloroplast inner membrane"/>
    <property type="evidence" value="ECO:0007669"/>
    <property type="project" value="UniProtKB-SubCell"/>
</dbReference>
<evidence type="ECO:0000256" key="6">
    <source>
        <dbReference type="ARBA" id="ARBA00022780"/>
    </source>
</evidence>
<sequence>MGYPTSLRNPTTPKFSISTSRPSLPFSLRISTTAPHASIFSISALANSHGHRRTSKNGKLGSEYFASISSSSGKQTASVGVNPQPVSPPPSQIGSPLFWVGVGVGLSAIFSWVATRVKNYAMQQAFKSLTEQMNTQNNQFNPAFSARPPFPFSPPPASHPSTSPSPAASQPAITVDIPATKVEAAPTTEVGKEKETDFLEEREIKEETKKYAFVDISPEETSLNTPFSSVEDDNDTSSSKDDQFAKKVFQNGAAFKEGPGAAEGSQSTRKTVGSCSLRLISCGNRVSHANLISCSLSLSPPDFMYLPEEMRNPTTFKWMLQNPQYRQQLEDMLNNMGGSGKWDSQMMDSLKDFDLNSAEVKQQFDQIGLTPEEVISKIMANPDVAMAFQNPRVQQAIMECSQNPLNITKYQNDKECLLLCGVLDSCFPAGYGCLQQNIRALPWDDWLTLILSFLEDHGFPGQTKWWVFHKGNGGNFLLEFLQVEPSFATNDIHSNIDLGSVGVYHALICGSSAADVSGFLWLSGGCKSANEVNYSKMAEASIKVKAKRLRHHMPSSGHKTYMISASLTKREAGKALFGDHILDKISS</sequence>
<keyword evidence="5" id="KW-0677">Repeat</keyword>
<keyword evidence="10" id="KW-0472">Membrane</keyword>
<keyword evidence="3" id="KW-0934">Plastid</keyword>
<keyword evidence="6" id="KW-1001">Plastid inner membrane</keyword>
<organism evidence="17 18">
    <name type="scientific">Populus tomentosa</name>
    <name type="common">Chinese white poplar</name>
    <dbReference type="NCBI Taxonomy" id="118781"/>
    <lineage>
        <taxon>Eukaryota</taxon>
        <taxon>Viridiplantae</taxon>
        <taxon>Streptophyta</taxon>
        <taxon>Embryophyta</taxon>
        <taxon>Tracheophyta</taxon>
        <taxon>Spermatophyta</taxon>
        <taxon>Magnoliopsida</taxon>
        <taxon>eudicotyledons</taxon>
        <taxon>Gunneridae</taxon>
        <taxon>Pentapetalae</taxon>
        <taxon>rosids</taxon>
        <taxon>fabids</taxon>
        <taxon>Malpighiales</taxon>
        <taxon>Salicaceae</taxon>
        <taxon>Saliceae</taxon>
        <taxon>Populus</taxon>
    </lineage>
</organism>
<dbReference type="EMBL" id="JAAWWB010000007">
    <property type="protein sequence ID" value="KAG6779082.1"/>
    <property type="molecule type" value="Genomic_DNA"/>
</dbReference>
<comment type="subcellular location">
    <subcellularLocation>
        <location evidence="12">Plastid</location>
        <location evidence="12">Chloroplast inner membrane</location>
        <topology evidence="12">Single-pass membrane protein</topology>
    </subcellularLocation>
</comment>
<feature type="region of interest" description="Disordered" evidence="15">
    <location>
        <begin position="1"/>
        <end position="21"/>
    </location>
</feature>
<keyword evidence="9" id="KW-1133">Transmembrane helix</keyword>
<gene>
    <name evidence="17" type="ORF">POTOM_015449</name>
</gene>
<dbReference type="GO" id="GO:0009535">
    <property type="term" value="C:chloroplast thylakoid membrane"/>
    <property type="evidence" value="ECO:0007669"/>
    <property type="project" value="TreeGrafter"/>
</dbReference>
<evidence type="ECO:0000256" key="10">
    <source>
        <dbReference type="ARBA" id="ARBA00023136"/>
    </source>
</evidence>
<dbReference type="InterPro" id="IPR006636">
    <property type="entry name" value="STI1_HS-bd"/>
</dbReference>
<dbReference type="GO" id="GO:0045037">
    <property type="term" value="P:protein import into chloroplast stroma"/>
    <property type="evidence" value="ECO:0007669"/>
    <property type="project" value="TreeGrafter"/>
</dbReference>
<evidence type="ECO:0000313" key="18">
    <source>
        <dbReference type="Proteomes" id="UP000886885"/>
    </source>
</evidence>
<comment type="function">
    <text evidence="11">Involved in protein precursor import into chloroplasts. Part of the motor complex consisting of a co-chaperone (TIC40) and a chaperone (HSP93) associated with the import channel (TIC110). Causes the release of bound transit peptides from TIC110 and stimulates ATP hydrolysis by HSP93. Involved in reinsertion of proteins from the chloroplast stroma into the inner membrane.</text>
</comment>
<dbReference type="SMART" id="SM00727">
    <property type="entry name" value="STI1"/>
    <property type="match status" value="2"/>
</dbReference>
<reference evidence="17" key="1">
    <citation type="journal article" date="2020" name="bioRxiv">
        <title>Hybrid origin of Populus tomentosa Carr. identified through genome sequencing and phylogenomic analysis.</title>
        <authorList>
            <person name="An X."/>
            <person name="Gao K."/>
            <person name="Chen Z."/>
            <person name="Li J."/>
            <person name="Yang X."/>
            <person name="Yang X."/>
            <person name="Zhou J."/>
            <person name="Guo T."/>
            <person name="Zhao T."/>
            <person name="Huang S."/>
            <person name="Miao D."/>
            <person name="Khan W.U."/>
            <person name="Rao P."/>
            <person name="Ye M."/>
            <person name="Lei B."/>
            <person name="Liao W."/>
            <person name="Wang J."/>
            <person name="Ji L."/>
            <person name="Li Y."/>
            <person name="Guo B."/>
            <person name="Mustafa N.S."/>
            <person name="Li S."/>
            <person name="Yun Q."/>
            <person name="Keller S.R."/>
            <person name="Mao J."/>
            <person name="Zhang R."/>
            <person name="Strauss S.H."/>
        </authorList>
    </citation>
    <scope>NUCLEOTIDE SEQUENCE</scope>
    <source>
        <strain evidence="17">GM15</strain>
        <tissue evidence="17">Leaf</tissue>
    </source>
</reference>
<feature type="domain" description="STI1" evidence="16">
    <location>
        <begin position="300"/>
        <end position="329"/>
    </location>
</feature>
<evidence type="ECO:0000256" key="2">
    <source>
        <dbReference type="ARBA" id="ARBA00022528"/>
    </source>
</evidence>
<dbReference type="InterPro" id="IPR041243">
    <property type="entry name" value="STI1/HOP_DP"/>
</dbReference>
<evidence type="ECO:0000256" key="14">
    <source>
        <dbReference type="ARBA" id="ARBA00082202"/>
    </source>
</evidence>
<feature type="region of interest" description="Disordered" evidence="15">
    <location>
        <begin position="139"/>
        <end position="170"/>
    </location>
</feature>
<protein>
    <recommendedName>
        <fullName evidence="13">Protein TIC 40, chloroplastic</fullName>
    </recommendedName>
    <alternativeName>
        <fullName evidence="14">Translocon at the inner envelope membrane of chloroplasts 40</fullName>
    </alternativeName>
</protein>
<evidence type="ECO:0000256" key="12">
    <source>
        <dbReference type="ARBA" id="ARBA00060470"/>
    </source>
</evidence>
<dbReference type="OrthoDB" id="533763at2759"/>
<keyword evidence="8" id="KW-0809">Transit peptide</keyword>
<dbReference type="PANTHER" id="PTHR47296">
    <property type="entry name" value="PROTEIN TIC 40, CHLOROPLASTIC"/>
    <property type="match status" value="1"/>
</dbReference>
<keyword evidence="4" id="KW-0812">Transmembrane</keyword>
<feature type="domain" description="STI1" evidence="16">
    <location>
        <begin position="371"/>
        <end position="410"/>
    </location>
</feature>
<evidence type="ECO:0000256" key="3">
    <source>
        <dbReference type="ARBA" id="ARBA00022640"/>
    </source>
</evidence>
<evidence type="ECO:0000256" key="8">
    <source>
        <dbReference type="ARBA" id="ARBA00022946"/>
    </source>
</evidence>
<comment type="caution">
    <text evidence="17">The sequence shown here is derived from an EMBL/GenBank/DDBJ whole genome shotgun (WGS) entry which is preliminary data.</text>
</comment>
<evidence type="ECO:0000256" key="13">
    <source>
        <dbReference type="ARBA" id="ARBA00070821"/>
    </source>
</evidence>
<feature type="compositionally biased region" description="Low complexity" evidence="15">
    <location>
        <begin position="159"/>
        <end position="170"/>
    </location>
</feature>
<feature type="compositionally biased region" description="Pro residues" evidence="15">
    <location>
        <begin position="148"/>
        <end position="158"/>
    </location>
</feature>
<dbReference type="GO" id="GO:0009658">
    <property type="term" value="P:chloroplast organization"/>
    <property type="evidence" value="ECO:0007669"/>
    <property type="project" value="TreeGrafter"/>
</dbReference>
<proteinExistence type="predicted"/>
<dbReference type="Proteomes" id="UP000886885">
    <property type="component" value="Chromosome 4A"/>
</dbReference>
<keyword evidence="2" id="KW-0150">Chloroplast</keyword>
<evidence type="ECO:0000256" key="1">
    <source>
        <dbReference type="ARBA" id="ARBA00022448"/>
    </source>
</evidence>
<dbReference type="Pfam" id="PF17830">
    <property type="entry name" value="STI1-HOP_DP"/>
    <property type="match status" value="1"/>
</dbReference>
<name>A0A8X8A2Z1_POPTO</name>
<evidence type="ECO:0000256" key="11">
    <source>
        <dbReference type="ARBA" id="ARBA00056414"/>
    </source>
</evidence>
<evidence type="ECO:0000256" key="5">
    <source>
        <dbReference type="ARBA" id="ARBA00022737"/>
    </source>
</evidence>
<evidence type="ECO:0000256" key="7">
    <source>
        <dbReference type="ARBA" id="ARBA00022927"/>
    </source>
</evidence>
<dbReference type="PANTHER" id="PTHR47296:SF1">
    <property type="entry name" value="PROTEIN TIC 40, CHLOROPLASTIC"/>
    <property type="match status" value="1"/>
</dbReference>
<evidence type="ECO:0000313" key="17">
    <source>
        <dbReference type="EMBL" id="KAG6779082.1"/>
    </source>
</evidence>
<evidence type="ECO:0000256" key="9">
    <source>
        <dbReference type="ARBA" id="ARBA00022989"/>
    </source>
</evidence>
<evidence type="ECO:0000256" key="4">
    <source>
        <dbReference type="ARBA" id="ARBA00022692"/>
    </source>
</evidence>
<evidence type="ECO:0000256" key="15">
    <source>
        <dbReference type="SAM" id="MobiDB-lite"/>
    </source>
</evidence>
<keyword evidence="1" id="KW-0813">Transport</keyword>